<organism evidence="6 7">
    <name type="scientific">Rhamnella rubrinervis</name>
    <dbReference type="NCBI Taxonomy" id="2594499"/>
    <lineage>
        <taxon>Eukaryota</taxon>
        <taxon>Viridiplantae</taxon>
        <taxon>Streptophyta</taxon>
        <taxon>Embryophyta</taxon>
        <taxon>Tracheophyta</taxon>
        <taxon>Spermatophyta</taxon>
        <taxon>Magnoliopsida</taxon>
        <taxon>eudicotyledons</taxon>
        <taxon>Gunneridae</taxon>
        <taxon>Pentapetalae</taxon>
        <taxon>rosids</taxon>
        <taxon>fabids</taxon>
        <taxon>Rosales</taxon>
        <taxon>Rhamnaceae</taxon>
        <taxon>rhamnoid group</taxon>
        <taxon>Rhamneae</taxon>
        <taxon>Rhamnella</taxon>
    </lineage>
</organism>
<dbReference type="Proteomes" id="UP000796880">
    <property type="component" value="Unassembled WGS sequence"/>
</dbReference>
<accession>A0A8K0GQ89</accession>
<dbReference type="AlphaFoldDB" id="A0A8K0GQ89"/>
<evidence type="ECO:0000256" key="2">
    <source>
        <dbReference type="ARBA" id="ARBA00008025"/>
    </source>
</evidence>
<dbReference type="OrthoDB" id="1918034at2759"/>
<feature type="domain" description="Longin" evidence="5">
    <location>
        <begin position="32"/>
        <end position="117"/>
    </location>
</feature>
<dbReference type="GO" id="GO:0016020">
    <property type="term" value="C:membrane"/>
    <property type="evidence" value="ECO:0007669"/>
    <property type="project" value="UniProtKB-SubCell"/>
</dbReference>
<keyword evidence="4" id="KW-1133">Transmembrane helix</keyword>
<dbReference type="InterPro" id="IPR044783">
    <property type="entry name" value="PHYL"/>
</dbReference>
<keyword evidence="3 4" id="KW-0472">Membrane</keyword>
<evidence type="ECO:0000256" key="4">
    <source>
        <dbReference type="SAM" id="Phobius"/>
    </source>
</evidence>
<reference evidence="6" key="1">
    <citation type="submission" date="2020-03" db="EMBL/GenBank/DDBJ databases">
        <title>A high-quality chromosome-level genome assembly of a woody plant with both climbing and erect habits, Rhamnella rubrinervis.</title>
        <authorList>
            <person name="Lu Z."/>
            <person name="Yang Y."/>
            <person name="Zhu X."/>
            <person name="Sun Y."/>
        </authorList>
    </citation>
    <scope>NUCLEOTIDE SEQUENCE</scope>
    <source>
        <strain evidence="6">BYM</strain>
        <tissue evidence="6">Leaf</tissue>
    </source>
</reference>
<dbReference type="Gene3D" id="3.30.450.50">
    <property type="entry name" value="Longin domain"/>
    <property type="match status" value="1"/>
</dbReference>
<feature type="transmembrane region" description="Helical" evidence="4">
    <location>
        <begin position="228"/>
        <end position="250"/>
    </location>
</feature>
<proteinExistence type="inferred from homology"/>
<protein>
    <recommendedName>
        <fullName evidence="5">Longin domain-containing protein</fullName>
    </recommendedName>
</protein>
<dbReference type="SUPFAM" id="SSF64356">
    <property type="entry name" value="SNARE-like"/>
    <property type="match status" value="1"/>
</dbReference>
<dbReference type="SMART" id="SM01270">
    <property type="entry name" value="Longin"/>
    <property type="match status" value="1"/>
</dbReference>
<keyword evidence="7" id="KW-1185">Reference proteome</keyword>
<dbReference type="InterPro" id="IPR010908">
    <property type="entry name" value="Longin_dom"/>
</dbReference>
<evidence type="ECO:0000313" key="6">
    <source>
        <dbReference type="EMBL" id="KAF3432808.1"/>
    </source>
</evidence>
<dbReference type="EMBL" id="VOIH02000011">
    <property type="protein sequence ID" value="KAF3432808.1"/>
    <property type="molecule type" value="Genomic_DNA"/>
</dbReference>
<dbReference type="PANTHER" id="PTHR47461">
    <property type="entry name" value="PHYTOLONGIN PHYL1.2"/>
    <property type="match status" value="1"/>
</dbReference>
<evidence type="ECO:0000313" key="7">
    <source>
        <dbReference type="Proteomes" id="UP000796880"/>
    </source>
</evidence>
<dbReference type="CDD" id="cd14824">
    <property type="entry name" value="Longin"/>
    <property type="match status" value="1"/>
</dbReference>
<comment type="caution">
    <text evidence="6">The sequence shown here is derived from an EMBL/GenBank/DDBJ whole genome shotgun (WGS) entry which is preliminary data.</text>
</comment>
<keyword evidence="4" id="KW-0812">Transmembrane</keyword>
<evidence type="ECO:0000256" key="3">
    <source>
        <dbReference type="ARBA" id="ARBA00023136"/>
    </source>
</evidence>
<evidence type="ECO:0000256" key="1">
    <source>
        <dbReference type="ARBA" id="ARBA00004370"/>
    </source>
</evidence>
<name>A0A8K0GQ89_9ROSA</name>
<dbReference type="PANTHER" id="PTHR47461:SF3">
    <property type="entry name" value="PHYTOLONGIN PHYL2.2"/>
    <property type="match status" value="1"/>
</dbReference>
<comment type="similarity">
    <text evidence="2">Belongs to the synaptobrevin family.</text>
</comment>
<dbReference type="InterPro" id="IPR011012">
    <property type="entry name" value="Longin-like_dom_sf"/>
</dbReference>
<evidence type="ECO:0000259" key="5">
    <source>
        <dbReference type="SMART" id="SM01270"/>
    </source>
</evidence>
<sequence length="259" mass="29296">MISNPNLIYYACIAKNTTILAEFSREADLEALGRQCIEKAPPFHSMFSHSVRERTYTFFIDDSFVYFAIFAQDLDQSEVLWFLNRLKSAFQESVKSGSMMGSDNFSYRCFQAEFDSIIGEIMALSLDLVDSPPMVPNCSRNPSLDSSKGKKMVLTPLLGNPSKGLKKKKRLSGEANGDFGKDLNVENKLVVSDNVDGVCSRDFSLSMQKNVTLHIGDRQKAKQVWRKHVWVVLLLDLFICAVLFGIWLWVCRGFKCIDS</sequence>
<comment type="subcellular location">
    <subcellularLocation>
        <location evidence="1">Membrane</location>
    </subcellularLocation>
</comment>
<gene>
    <name evidence="6" type="ORF">FNV43_RR23910</name>
</gene>